<dbReference type="Proteomes" id="UP001497457">
    <property type="component" value="Chromosome 30rd"/>
</dbReference>
<gene>
    <name evidence="1" type="ORF">URODEC1_LOCUS80092</name>
</gene>
<dbReference type="AlphaFoldDB" id="A0ABC9CZW4"/>
<reference evidence="2" key="1">
    <citation type="submission" date="2024-06" db="EMBL/GenBank/DDBJ databases">
        <authorList>
            <person name="Ryan C."/>
        </authorList>
    </citation>
    <scope>NUCLEOTIDE SEQUENCE [LARGE SCALE GENOMIC DNA]</scope>
</reference>
<organism evidence="1 2">
    <name type="scientific">Urochloa decumbens</name>
    <dbReference type="NCBI Taxonomy" id="240449"/>
    <lineage>
        <taxon>Eukaryota</taxon>
        <taxon>Viridiplantae</taxon>
        <taxon>Streptophyta</taxon>
        <taxon>Embryophyta</taxon>
        <taxon>Tracheophyta</taxon>
        <taxon>Spermatophyta</taxon>
        <taxon>Magnoliopsida</taxon>
        <taxon>Liliopsida</taxon>
        <taxon>Poales</taxon>
        <taxon>Poaceae</taxon>
        <taxon>PACMAD clade</taxon>
        <taxon>Panicoideae</taxon>
        <taxon>Panicodae</taxon>
        <taxon>Paniceae</taxon>
        <taxon>Melinidinae</taxon>
        <taxon>Urochloa</taxon>
    </lineage>
</organism>
<proteinExistence type="predicted"/>
<evidence type="ECO:0000313" key="1">
    <source>
        <dbReference type="EMBL" id="CAL5028900.1"/>
    </source>
</evidence>
<evidence type="ECO:0000313" key="2">
    <source>
        <dbReference type="Proteomes" id="UP001497457"/>
    </source>
</evidence>
<accession>A0ABC9CZW4</accession>
<sequence>MALPNGPVWLDRPDVVIPRALRTYLGINEGLQNHLCQVWSINNDHPDHFMLTVRALETVIGSEDVRFCRIAFDPHQFHAFVLCPTHEMAMLLRGASVEVGNDRIFFNYVLRVTVPPFGNDVDQHLRTRRLM</sequence>
<keyword evidence="2" id="KW-1185">Reference proteome</keyword>
<name>A0ABC9CZW4_9POAL</name>
<dbReference type="EMBL" id="OZ075140">
    <property type="protein sequence ID" value="CAL5028900.1"/>
    <property type="molecule type" value="Genomic_DNA"/>
</dbReference>
<reference evidence="1 2" key="2">
    <citation type="submission" date="2024-10" db="EMBL/GenBank/DDBJ databases">
        <authorList>
            <person name="Ryan C."/>
        </authorList>
    </citation>
    <scope>NUCLEOTIDE SEQUENCE [LARGE SCALE GENOMIC DNA]</scope>
</reference>
<protein>
    <submittedName>
        <fullName evidence="1">Uncharacterized protein</fullName>
    </submittedName>
</protein>